<evidence type="ECO:0000259" key="13">
    <source>
        <dbReference type="SMART" id="SM01263"/>
    </source>
</evidence>
<dbReference type="CDD" id="cd09599">
    <property type="entry name" value="M1_LTA4H"/>
    <property type="match status" value="1"/>
</dbReference>
<dbReference type="InterPro" id="IPR034015">
    <property type="entry name" value="M1_LTA4H"/>
</dbReference>
<dbReference type="Gene3D" id="2.60.40.1730">
    <property type="entry name" value="tricorn interacting facor f3 domain"/>
    <property type="match status" value="1"/>
</dbReference>
<feature type="domain" description="Peptidase M1 leukotriene A4 hydrolase/aminopeptidase C-terminal" evidence="13">
    <location>
        <begin position="455"/>
        <end position="581"/>
    </location>
</feature>
<evidence type="ECO:0000256" key="9">
    <source>
        <dbReference type="ARBA" id="ARBA00022723"/>
    </source>
</evidence>
<dbReference type="SMART" id="SM01263">
    <property type="entry name" value="Leuk-A4-hydro_C"/>
    <property type="match status" value="1"/>
</dbReference>
<comment type="cofactor">
    <cofactor evidence="2">
        <name>Zn(2+)</name>
        <dbReference type="ChEBI" id="CHEBI:29105"/>
    </cofactor>
</comment>
<dbReference type="PRINTS" id="PR00756">
    <property type="entry name" value="ALADIPTASE"/>
</dbReference>
<dbReference type="Pfam" id="PF09127">
    <property type="entry name" value="Leuk-A4-hydro_C"/>
    <property type="match status" value="1"/>
</dbReference>
<dbReference type="EC" id="3.4.11.2" evidence="5"/>
<evidence type="ECO:0000256" key="11">
    <source>
        <dbReference type="ARBA" id="ARBA00022833"/>
    </source>
</evidence>
<keyword evidence="8" id="KW-0645">Protease</keyword>
<dbReference type="Gene3D" id="3.30.2010.30">
    <property type="match status" value="1"/>
</dbReference>
<dbReference type="Proteomes" id="UP001611383">
    <property type="component" value="Chromosome"/>
</dbReference>
<dbReference type="InterPro" id="IPR001930">
    <property type="entry name" value="Peptidase_M1"/>
</dbReference>
<dbReference type="InterPro" id="IPR027268">
    <property type="entry name" value="Peptidase_M4/M1_CTD_sf"/>
</dbReference>
<proteinExistence type="inferred from homology"/>
<sequence length="584" mass="65583">MARLDPHSYNDDTQPETENLTWKARVDFRTRRLHAEATLSLKETSAGPLDLDTRDLEIRSVVDAEGKPLPFLVSPPEPILGSRLRVELRPGTKQLTIRYRTSPQASALQWLTPAQTAGGQFPYLFSQCQAIHARSVVPLQDTPRIRIRYRAELTVPKELKAVMAAGFTGREEQGVEAVERYEMPQPIPPYLLAFAVGRLAAKELGPRSRVWAEPEVLESAAEEFEDVDAMLRAAEALFGAYDWERFDLLTMPPSFPYGGMENPRLTFLTPTLLAGDKSLVSVVAHELAHSWTGNLVTNASAEHFWLNEGFTVFAERRILEVLYGSDVAALHAALGRRALEDAVQHFKDHPKLTALRTHLSGVDPDEAFSQVPYEKGFLFLRAIEDAVGRPAFDDFLKRYIESHRFQALTTEQFTTFVEKHLPGVLAKVDAEAYLNKPGIPQGSPVPRSNRLEQIGRMKDKVPTAEDVKDWTPAEWQLYIEGLRKGTPRDVFRQLDERFHLTKSHNSEVLVSWLAAALRAGWEPALGRTEAFLGEVGRMKYLKPLYGALAATLEGKALARSLFNRYAERYHPIAQAAVESILNRA</sequence>
<keyword evidence="7" id="KW-0963">Cytoplasm</keyword>
<dbReference type="InterPro" id="IPR038502">
    <property type="entry name" value="M1_LTA-4_hydro/amino_C_sf"/>
</dbReference>
<evidence type="ECO:0000256" key="6">
    <source>
        <dbReference type="ARBA" id="ARBA00015611"/>
    </source>
</evidence>
<dbReference type="Pfam" id="PF17900">
    <property type="entry name" value="Peptidase_M1_N"/>
    <property type="match status" value="1"/>
</dbReference>
<dbReference type="Gene3D" id="1.10.390.10">
    <property type="entry name" value="Neutral Protease Domain 2"/>
    <property type="match status" value="1"/>
</dbReference>
<evidence type="ECO:0000256" key="4">
    <source>
        <dbReference type="ARBA" id="ARBA00010136"/>
    </source>
</evidence>
<dbReference type="EMBL" id="CP043494">
    <property type="protein sequence ID" value="WNG45989.1"/>
    <property type="molecule type" value="Genomic_DNA"/>
</dbReference>
<dbReference type="RefSeq" id="WP_395821945.1">
    <property type="nucleotide sequence ID" value="NZ_CP043494.1"/>
</dbReference>
<dbReference type="InterPro" id="IPR049980">
    <property type="entry name" value="LTA4H_cat"/>
</dbReference>
<dbReference type="InterPro" id="IPR042097">
    <property type="entry name" value="Aminopeptidase_N-like_N_sf"/>
</dbReference>
<reference evidence="14 15" key="1">
    <citation type="submission" date="2019-08" db="EMBL/GenBank/DDBJ databases">
        <title>Archangium and Cystobacter genomes.</title>
        <authorList>
            <person name="Chen I.-C.K."/>
            <person name="Wielgoss S."/>
        </authorList>
    </citation>
    <scope>NUCLEOTIDE SEQUENCE [LARGE SCALE GENOMIC DNA]</scope>
    <source>
        <strain evidence="14 15">Cbm 6</strain>
    </source>
</reference>
<accession>A0ABY9WQB3</accession>
<keyword evidence="12" id="KW-0482">Metalloprotease</keyword>
<dbReference type="InterPro" id="IPR015211">
    <property type="entry name" value="Peptidase_M1_C"/>
</dbReference>
<evidence type="ECO:0000256" key="3">
    <source>
        <dbReference type="ARBA" id="ARBA00004496"/>
    </source>
</evidence>
<dbReference type="InterPro" id="IPR014782">
    <property type="entry name" value="Peptidase_M1_dom"/>
</dbReference>
<evidence type="ECO:0000256" key="5">
    <source>
        <dbReference type="ARBA" id="ARBA00012564"/>
    </source>
</evidence>
<comment type="catalytic activity">
    <reaction evidence="1">
        <text>Release of an N-terminal amino acid, Xaa-|-Yaa- from a peptide, amide or arylamide. Xaa is preferably Ala, but may be most amino acids including Pro (slow action). When a terminal hydrophobic residue is followed by a prolyl residue, the two may be released as an intact Xaa-Pro dipeptide.</text>
        <dbReference type="EC" id="3.4.11.2"/>
    </reaction>
</comment>
<name>A0ABY9WQB3_9BACT</name>
<keyword evidence="15" id="KW-1185">Reference proteome</keyword>
<comment type="similarity">
    <text evidence="4">Belongs to the peptidase M1 family.</text>
</comment>
<evidence type="ECO:0000256" key="10">
    <source>
        <dbReference type="ARBA" id="ARBA00022801"/>
    </source>
</evidence>
<keyword evidence="10" id="KW-0378">Hydrolase</keyword>
<dbReference type="PANTHER" id="PTHR45726:SF3">
    <property type="entry name" value="LEUKOTRIENE A-4 HYDROLASE"/>
    <property type="match status" value="1"/>
</dbReference>
<dbReference type="Pfam" id="PF01433">
    <property type="entry name" value="Peptidase_M1"/>
    <property type="match status" value="1"/>
</dbReference>
<dbReference type="SUPFAM" id="SSF55486">
    <property type="entry name" value="Metalloproteases ('zincins'), catalytic domain"/>
    <property type="match status" value="1"/>
</dbReference>
<evidence type="ECO:0000256" key="1">
    <source>
        <dbReference type="ARBA" id="ARBA00000098"/>
    </source>
</evidence>
<keyword evidence="11" id="KW-0862">Zinc</keyword>
<dbReference type="Gene3D" id="1.25.40.320">
    <property type="entry name" value="Peptidase M1, leukotriene A4 hydrolase/aminopeptidase C-terminal domain"/>
    <property type="match status" value="1"/>
</dbReference>
<keyword evidence="9" id="KW-0479">Metal-binding</keyword>
<organism evidence="14 15">
    <name type="scientific">Archangium minus</name>
    <dbReference type="NCBI Taxonomy" id="83450"/>
    <lineage>
        <taxon>Bacteria</taxon>
        <taxon>Pseudomonadati</taxon>
        <taxon>Myxococcota</taxon>
        <taxon>Myxococcia</taxon>
        <taxon>Myxococcales</taxon>
        <taxon>Cystobacterineae</taxon>
        <taxon>Archangiaceae</taxon>
        <taxon>Archangium</taxon>
    </lineage>
</organism>
<comment type="subcellular location">
    <subcellularLocation>
        <location evidence="3">Cytoplasm</location>
    </subcellularLocation>
</comment>
<dbReference type="SUPFAM" id="SSF63737">
    <property type="entry name" value="Leukotriene A4 hydrolase N-terminal domain"/>
    <property type="match status" value="1"/>
</dbReference>
<evidence type="ECO:0000313" key="15">
    <source>
        <dbReference type="Proteomes" id="UP001611383"/>
    </source>
</evidence>
<dbReference type="PANTHER" id="PTHR45726">
    <property type="entry name" value="LEUKOTRIENE A-4 HYDROLASE"/>
    <property type="match status" value="1"/>
</dbReference>
<protein>
    <recommendedName>
        <fullName evidence="6">Aminopeptidase N</fullName>
        <ecNumber evidence="5">3.4.11.2</ecNumber>
    </recommendedName>
</protein>
<gene>
    <name evidence="14" type="ORF">F0U60_19140</name>
</gene>
<evidence type="ECO:0000256" key="12">
    <source>
        <dbReference type="ARBA" id="ARBA00023049"/>
    </source>
</evidence>
<evidence type="ECO:0000256" key="8">
    <source>
        <dbReference type="ARBA" id="ARBA00022670"/>
    </source>
</evidence>
<dbReference type="InterPro" id="IPR016024">
    <property type="entry name" value="ARM-type_fold"/>
</dbReference>
<evidence type="ECO:0000256" key="7">
    <source>
        <dbReference type="ARBA" id="ARBA00022490"/>
    </source>
</evidence>
<evidence type="ECO:0000313" key="14">
    <source>
        <dbReference type="EMBL" id="WNG45989.1"/>
    </source>
</evidence>
<dbReference type="SUPFAM" id="SSF48371">
    <property type="entry name" value="ARM repeat"/>
    <property type="match status" value="1"/>
</dbReference>
<evidence type="ECO:0000256" key="2">
    <source>
        <dbReference type="ARBA" id="ARBA00001947"/>
    </source>
</evidence>
<dbReference type="InterPro" id="IPR045357">
    <property type="entry name" value="Aminopeptidase_N-like_N"/>
</dbReference>